<evidence type="ECO:0008006" key="4">
    <source>
        <dbReference type="Google" id="ProtNLM"/>
    </source>
</evidence>
<dbReference type="InterPro" id="IPR025337">
    <property type="entry name" value="Questin_oxidase-like"/>
</dbReference>
<keyword evidence="3" id="KW-1185">Reference proteome</keyword>
<dbReference type="Pfam" id="PF14027">
    <property type="entry name" value="Questin_oxidase"/>
    <property type="match status" value="1"/>
</dbReference>
<protein>
    <recommendedName>
        <fullName evidence="4">MGS207 protein</fullName>
    </recommendedName>
</protein>
<gene>
    <name evidence="2" type="ORF">EJ04DRAFT_527144</name>
</gene>
<accession>A0A9P4QPM7</accession>
<evidence type="ECO:0000313" key="3">
    <source>
        <dbReference type="Proteomes" id="UP000799444"/>
    </source>
</evidence>
<evidence type="ECO:0000313" key="2">
    <source>
        <dbReference type="EMBL" id="KAF2730190.1"/>
    </source>
</evidence>
<dbReference type="EMBL" id="ML996223">
    <property type="protein sequence ID" value="KAF2730190.1"/>
    <property type="molecule type" value="Genomic_DNA"/>
</dbReference>
<dbReference type="Proteomes" id="UP000799444">
    <property type="component" value="Unassembled WGS sequence"/>
</dbReference>
<dbReference type="PANTHER" id="PTHR35870:SF6">
    <property type="entry name" value="MGS207 PROTEIN"/>
    <property type="match status" value="1"/>
</dbReference>
<organism evidence="2 3">
    <name type="scientific">Polyplosphaeria fusca</name>
    <dbReference type="NCBI Taxonomy" id="682080"/>
    <lineage>
        <taxon>Eukaryota</taxon>
        <taxon>Fungi</taxon>
        <taxon>Dikarya</taxon>
        <taxon>Ascomycota</taxon>
        <taxon>Pezizomycotina</taxon>
        <taxon>Dothideomycetes</taxon>
        <taxon>Pleosporomycetidae</taxon>
        <taxon>Pleosporales</taxon>
        <taxon>Tetraplosphaeriaceae</taxon>
        <taxon>Polyplosphaeria</taxon>
    </lineage>
</organism>
<proteinExistence type="predicted"/>
<reference evidence="2" key="1">
    <citation type="journal article" date="2020" name="Stud. Mycol.">
        <title>101 Dothideomycetes genomes: a test case for predicting lifestyles and emergence of pathogens.</title>
        <authorList>
            <person name="Haridas S."/>
            <person name="Albert R."/>
            <person name="Binder M."/>
            <person name="Bloem J."/>
            <person name="Labutti K."/>
            <person name="Salamov A."/>
            <person name="Andreopoulos B."/>
            <person name="Baker S."/>
            <person name="Barry K."/>
            <person name="Bills G."/>
            <person name="Bluhm B."/>
            <person name="Cannon C."/>
            <person name="Castanera R."/>
            <person name="Culley D."/>
            <person name="Daum C."/>
            <person name="Ezra D."/>
            <person name="Gonzalez J."/>
            <person name="Henrissat B."/>
            <person name="Kuo A."/>
            <person name="Liang C."/>
            <person name="Lipzen A."/>
            <person name="Lutzoni F."/>
            <person name="Magnuson J."/>
            <person name="Mondo S."/>
            <person name="Nolan M."/>
            <person name="Ohm R."/>
            <person name="Pangilinan J."/>
            <person name="Park H.-J."/>
            <person name="Ramirez L."/>
            <person name="Alfaro M."/>
            <person name="Sun H."/>
            <person name="Tritt A."/>
            <person name="Yoshinaga Y."/>
            <person name="Zwiers L.-H."/>
            <person name="Turgeon B."/>
            <person name="Goodwin S."/>
            <person name="Spatafora J."/>
            <person name="Crous P."/>
            <person name="Grigoriev I."/>
        </authorList>
    </citation>
    <scope>NUCLEOTIDE SEQUENCE</scope>
    <source>
        <strain evidence="2">CBS 125425</strain>
    </source>
</reference>
<evidence type="ECO:0000256" key="1">
    <source>
        <dbReference type="ARBA" id="ARBA00023002"/>
    </source>
</evidence>
<dbReference type="AlphaFoldDB" id="A0A9P4QPM7"/>
<dbReference type="OrthoDB" id="10265971at2759"/>
<comment type="caution">
    <text evidence="2">The sequence shown here is derived from an EMBL/GenBank/DDBJ whole genome shotgun (WGS) entry which is preliminary data.</text>
</comment>
<sequence>MFTIPSFKLPSLSLAKSRFPTIDFPAVEIHDVETAAEKRPRTLKHLLKANHANYSIIYHELRFHNHCSHILGSAYILGATHEHLNDIYDKEASELEPWRDAPGEISKDDWRDFLGKREYQRAFVDFFEDQLVVKGYDWKSLLHEYLYEGDEPLINNMISGLGHSLIHLGYAYELNSRTVAIEALAIGSCFHNGLHKYLDDPSYTKPSPKQSSSLLEILEQVKNDKRFDGLYDHQNGDMSKIFEKQEGAFLEYWNAWDLSDPKEQFKESQKTATAVLMATPGATHADYDFFFVHLLTTSHAVRILLPLVPAKYHISLVRQWWLLTLAVYISQTRPDIELGRIEKYDLKGQDWKFVVNKALASPRSLDAHFVKALRAMKVASETWGDASQFYLKSAVKLADEFEDWGGFGPEDDVVLYHPGQSSNQLNI</sequence>
<dbReference type="GO" id="GO:0016491">
    <property type="term" value="F:oxidoreductase activity"/>
    <property type="evidence" value="ECO:0007669"/>
    <property type="project" value="UniProtKB-KW"/>
</dbReference>
<name>A0A9P4QPM7_9PLEO</name>
<dbReference type="PANTHER" id="PTHR35870">
    <property type="entry name" value="PROTEIN, PUTATIVE (AFU_ORTHOLOGUE AFUA_5G03330)-RELATED"/>
    <property type="match status" value="1"/>
</dbReference>
<keyword evidence="1" id="KW-0560">Oxidoreductase</keyword>